<dbReference type="EMBL" id="JTDN01000003">
    <property type="protein sequence ID" value="KHL24326.1"/>
    <property type="molecule type" value="Genomic_DNA"/>
</dbReference>
<gene>
    <name evidence="2" type="ORF">PK98_14980</name>
</gene>
<sequence>MAARPVSAAVLATLVFSAILPPAGMAQDQAQSRDPFYCEQRQLGSWFYCDPSKRPKPEADPATPAVPAQSATAQLAAITQELDELKAKAVLDPSTENLTSYITFQRQQLDRASTFADVWSRTIWQNPELDYTLQRPVNTLGKQTWMDQRKADRQGTMAGLSERYGVFYFYSSACAACQVFGPIMRSLSDQYGLEVLAVSMDGGGNAAFPNYVVDTGQYERMGLGTNRQVPALVLFDTETKQPVPIGYGLMAADEVMGRIYALTQSAPGRDF</sequence>
<proteinExistence type="predicted"/>
<dbReference type="SUPFAM" id="SSF52833">
    <property type="entry name" value="Thioredoxin-like"/>
    <property type="match status" value="1"/>
</dbReference>
<dbReference type="STRING" id="1572751.PK98_14980"/>
<evidence type="ECO:0000256" key="1">
    <source>
        <dbReference type="SAM" id="SignalP"/>
    </source>
</evidence>
<evidence type="ECO:0000313" key="3">
    <source>
        <dbReference type="Proteomes" id="UP000030988"/>
    </source>
</evidence>
<dbReference type="NCBIfam" id="TIGR02740">
    <property type="entry name" value="TraF-like"/>
    <property type="match status" value="1"/>
</dbReference>
<dbReference type="InterPro" id="IPR014111">
    <property type="entry name" value="T4SS_TraF-like"/>
</dbReference>
<dbReference type="OrthoDB" id="5559625at2"/>
<protein>
    <submittedName>
        <fullName evidence="2">Conjugal transfer protein TraF</fullName>
    </submittedName>
</protein>
<keyword evidence="1" id="KW-0732">Signal</keyword>
<dbReference type="Proteomes" id="UP000030988">
    <property type="component" value="Unassembled WGS sequence"/>
</dbReference>
<name>A0A0B2BXD7_9SPHN</name>
<organism evidence="2 3">
    <name type="scientific">Croceibacterium mercuriale</name>
    <dbReference type="NCBI Taxonomy" id="1572751"/>
    <lineage>
        <taxon>Bacteria</taxon>
        <taxon>Pseudomonadati</taxon>
        <taxon>Pseudomonadota</taxon>
        <taxon>Alphaproteobacteria</taxon>
        <taxon>Sphingomonadales</taxon>
        <taxon>Erythrobacteraceae</taxon>
        <taxon>Croceibacterium</taxon>
    </lineage>
</organism>
<dbReference type="Pfam" id="PF13728">
    <property type="entry name" value="TraF"/>
    <property type="match status" value="1"/>
</dbReference>
<dbReference type="InterPro" id="IPR036249">
    <property type="entry name" value="Thioredoxin-like_sf"/>
</dbReference>
<dbReference type="RefSeq" id="WP_039097847.1">
    <property type="nucleotide sequence ID" value="NZ_JTDN01000003.1"/>
</dbReference>
<feature type="signal peptide" evidence="1">
    <location>
        <begin position="1"/>
        <end position="26"/>
    </location>
</feature>
<evidence type="ECO:0000313" key="2">
    <source>
        <dbReference type="EMBL" id="KHL24326.1"/>
    </source>
</evidence>
<reference evidence="2 3" key="1">
    <citation type="submission" date="2014-11" db="EMBL/GenBank/DDBJ databases">
        <title>Draft genome sequence of Kirrobacter mercurialis.</title>
        <authorList>
            <person name="Coil D.A."/>
            <person name="Eisen J.A."/>
        </authorList>
    </citation>
    <scope>NUCLEOTIDE SEQUENCE [LARGE SCALE GENOMIC DNA]</scope>
    <source>
        <strain evidence="2 3">Coronado</strain>
    </source>
</reference>
<accession>A0A0B2BXD7</accession>
<feature type="chain" id="PRO_5002088218" evidence="1">
    <location>
        <begin position="27"/>
        <end position="271"/>
    </location>
</feature>
<dbReference type="InterPro" id="IPR039555">
    <property type="entry name" value="TraF/TrbB"/>
</dbReference>
<comment type="caution">
    <text evidence="2">The sequence shown here is derived from an EMBL/GenBank/DDBJ whole genome shotgun (WGS) entry which is preliminary data.</text>
</comment>
<dbReference type="AlphaFoldDB" id="A0A0B2BXD7"/>
<keyword evidence="3" id="KW-1185">Reference proteome</keyword>